<dbReference type="SUPFAM" id="SSF46458">
    <property type="entry name" value="Globin-like"/>
    <property type="match status" value="1"/>
</dbReference>
<dbReference type="EMBL" id="CP016027">
    <property type="protein sequence ID" value="ANJ66690.1"/>
    <property type="molecule type" value="Genomic_DNA"/>
</dbReference>
<dbReference type="GO" id="GO:0003824">
    <property type="term" value="F:catalytic activity"/>
    <property type="evidence" value="ECO:0007669"/>
    <property type="project" value="UniProtKB-ARBA"/>
</dbReference>
<dbReference type="Pfam" id="PF11563">
    <property type="entry name" value="Protoglobin"/>
    <property type="match status" value="1"/>
</dbReference>
<dbReference type="InterPro" id="IPR052155">
    <property type="entry name" value="Biofilm_reg_signaling"/>
</dbReference>
<dbReference type="InterPro" id="IPR001633">
    <property type="entry name" value="EAL_dom"/>
</dbReference>
<dbReference type="GO" id="GO:0020037">
    <property type="term" value="F:heme binding"/>
    <property type="evidence" value="ECO:0007669"/>
    <property type="project" value="InterPro"/>
</dbReference>
<dbReference type="FunFam" id="3.30.70.270:FF:000001">
    <property type="entry name" value="Diguanylate cyclase domain protein"/>
    <property type="match status" value="1"/>
</dbReference>
<dbReference type="InterPro" id="IPR029787">
    <property type="entry name" value="Nucleotide_cyclase"/>
</dbReference>
<evidence type="ECO:0000256" key="4">
    <source>
        <dbReference type="SAM" id="Phobius"/>
    </source>
</evidence>
<evidence type="ECO:0000256" key="3">
    <source>
        <dbReference type="ARBA" id="ARBA00029839"/>
    </source>
</evidence>
<dbReference type="Proteomes" id="UP000078596">
    <property type="component" value="Chromosome"/>
</dbReference>
<dbReference type="InterPro" id="IPR035919">
    <property type="entry name" value="EAL_sf"/>
</dbReference>
<dbReference type="InterPro" id="IPR003018">
    <property type="entry name" value="GAF"/>
</dbReference>
<dbReference type="InterPro" id="IPR009050">
    <property type="entry name" value="Globin-like_sf"/>
</dbReference>
<reference evidence="9 10" key="1">
    <citation type="submission" date="2016-06" db="EMBL/GenBank/DDBJ databases">
        <title>Insight into the functional genes involving in sulfur oxidation in Pearl River water.</title>
        <authorList>
            <person name="Luo J."/>
            <person name="Tan X."/>
            <person name="Lin W."/>
        </authorList>
    </citation>
    <scope>NUCLEOTIDE SEQUENCE [LARGE SCALE GENOMIC DNA]</scope>
    <source>
        <strain evidence="9 10">LS2</strain>
    </source>
</reference>
<dbReference type="Gene3D" id="1.10.490.10">
    <property type="entry name" value="Globins"/>
    <property type="match status" value="1"/>
</dbReference>
<dbReference type="SMART" id="SM00065">
    <property type="entry name" value="GAF"/>
    <property type="match status" value="2"/>
</dbReference>
<dbReference type="InterPro" id="IPR000014">
    <property type="entry name" value="PAS"/>
</dbReference>
<evidence type="ECO:0000259" key="7">
    <source>
        <dbReference type="PROSITE" id="PS50883"/>
    </source>
</evidence>
<dbReference type="CDD" id="cd01949">
    <property type="entry name" value="GGDEF"/>
    <property type="match status" value="1"/>
</dbReference>
<dbReference type="SMART" id="SM00086">
    <property type="entry name" value="PAC"/>
    <property type="match status" value="2"/>
</dbReference>
<dbReference type="PROSITE" id="PS50883">
    <property type="entry name" value="EAL"/>
    <property type="match status" value="1"/>
</dbReference>
<dbReference type="SUPFAM" id="SSF55785">
    <property type="entry name" value="PYP-like sensor domain (PAS domain)"/>
    <property type="match status" value="2"/>
</dbReference>
<dbReference type="Pfam" id="PF00990">
    <property type="entry name" value="GGDEF"/>
    <property type="match status" value="1"/>
</dbReference>
<dbReference type="STRING" id="1860122.A9404_04220"/>
<keyword evidence="10" id="KW-1185">Reference proteome</keyword>
<dbReference type="Pfam" id="PF13426">
    <property type="entry name" value="PAS_9"/>
    <property type="match status" value="2"/>
</dbReference>
<dbReference type="InterPro" id="IPR029016">
    <property type="entry name" value="GAF-like_dom_sf"/>
</dbReference>
<evidence type="ECO:0000259" key="8">
    <source>
        <dbReference type="PROSITE" id="PS50887"/>
    </source>
</evidence>
<dbReference type="SUPFAM" id="SSF55073">
    <property type="entry name" value="Nucleotide cyclase"/>
    <property type="match status" value="1"/>
</dbReference>
<dbReference type="InterPro" id="IPR000700">
    <property type="entry name" value="PAS-assoc_C"/>
</dbReference>
<feature type="transmembrane region" description="Helical" evidence="4">
    <location>
        <begin position="260"/>
        <end position="279"/>
    </location>
</feature>
<feature type="domain" description="PAS" evidence="5">
    <location>
        <begin position="590"/>
        <end position="636"/>
    </location>
</feature>
<evidence type="ECO:0000313" key="10">
    <source>
        <dbReference type="Proteomes" id="UP000078596"/>
    </source>
</evidence>
<dbReference type="InterPro" id="IPR035965">
    <property type="entry name" value="PAS-like_dom_sf"/>
</dbReference>
<evidence type="ECO:0000256" key="1">
    <source>
        <dbReference type="ARBA" id="ARBA00001946"/>
    </source>
</evidence>
<dbReference type="PROSITE" id="PS50112">
    <property type="entry name" value="PAS"/>
    <property type="match status" value="1"/>
</dbReference>
<keyword evidence="4" id="KW-0812">Transmembrane</keyword>
<dbReference type="Gene3D" id="3.30.450.40">
    <property type="match status" value="2"/>
</dbReference>
<dbReference type="Gene3D" id="3.30.70.270">
    <property type="match status" value="1"/>
</dbReference>
<dbReference type="PROSITE" id="PS50887">
    <property type="entry name" value="GGDEF"/>
    <property type="match status" value="1"/>
</dbReference>
<dbReference type="InterPro" id="IPR000160">
    <property type="entry name" value="GGDEF_dom"/>
</dbReference>
<dbReference type="CDD" id="cd01948">
    <property type="entry name" value="EAL"/>
    <property type="match status" value="1"/>
</dbReference>
<dbReference type="CDD" id="cd00130">
    <property type="entry name" value="PAS"/>
    <property type="match status" value="2"/>
</dbReference>
<dbReference type="CDD" id="cd14759">
    <property type="entry name" value="GS_GGDEF_2"/>
    <property type="match status" value="1"/>
</dbReference>
<dbReference type="SMART" id="SM00267">
    <property type="entry name" value="GGDEF"/>
    <property type="match status" value="1"/>
</dbReference>
<feature type="domain" description="EAL" evidence="7">
    <location>
        <begin position="1230"/>
        <end position="1482"/>
    </location>
</feature>
<proteinExistence type="predicted"/>
<sequence>MSSRLVQWPGVFYRLLLTLPLLMLVGWASWNESTQYQLAVEQIDREADHAGRFYANRIENRLNSAYKELELIAPLIAEAPNRDTPTPQIQHILQHLQQLHPEIYAIGVDAGNGKTRLWSTPVQHLFPYEPDERFTSLKANPQWLLGPGQIVNRTPLIALRYRPSAPDGGSEISVNLIYRLGYLLDYPPEEKAWQFTVVDTRNNRILGICRNGTLDFQKSQSPEGKDTVPIHGYPMIVRTTGTEALAKQIYRQSAKKRLDLYIGMFVLLGIAAWGIYTLLRQRERDADHLKRLADINALLAQVNQIIAVSRDETGFMEEICALAVKYGGFRLAFIAKPDKTGQFQILAAADSTGYTRNLQIVTDPELPEGQGPVGTAWRTQQPVYAQDLRKTPGFNPWLQKAEQFGIRSSATIPIRKNGARWAILAAYHAENQVFTGELEHLLEDLAQDITRGLNWIETQRREAVLQATQRALLDNTLAGIAMVRDRHLIQVTARLVIMLGYVHADELLGQSTRVMYATDADYDRVGQGYEKLLIDGKIMIPDVRFARKDGSTIICDLSASMIQDDELTTSVWTIQDITKRHNLQKELAKTLAYQRTLFDNNAAALLTVDTEGNITDANPALCLLTGYSHGELVGHTADMLQDVAEAPQSLTMQFKALADGPAHSARQEGTIRHRDGTILNVETLGASLTLPDGRSGAIWSLIDVTALHQAKQEIAYQALHDTLTGLPNRRALEQHLPRAIARAQRHGTVVAVGMLDLDDFKPVNDNFGHESGDTLLRELAQRLKARLRKQDLLARLGGDEFVIVLEDLEQDQLLVQLETALDRLHQSVETPFDVSKGKQAKIGMSLGLALYPIDGDQGDSLLRLADAALYASKTNKSTRTQWWRIIHDTPPADSTRTEARESYFDAYSPESQALMHQCAAYLDEHAERFVRQFYAALRSNPGAQKILETIAPTGLPRLVTIQVEHLRFLLNPETTRAQLVARAKRIGTVHALVGVGSPLLMQSMNLYGKLLNDYLNQAPLNSRERHQIMIASEARIQDDILEQLQAGGATIQEHFDLLTHPLPPAESLWVEVKTQEIERLGQLPGIQAILLMRPDADGVFTIEGSGGHHGATLASLLNDRERRANIDPESPRGKSLAAEAWRTLDIQSSPNLHLDPHYAEWHGIATQLEVTAAISLPIMDSNRRVIAVLMLYGRYPNQFESVWMQQFTRNLQLRLSQVWLLCNNPGPVISQQLAQHYRRELFSGGLRVHMQPILDLRDGSLIKVEALARLARPDGTIVPPGDFLPLLGDSELDRLFCLVMETALPWLRRWDRDGITVDLSINLSPGTLIDPECSHWIEDALKRTGIPAQRLTLEILETQGLDEPAQDAAIRKLVDMGIPLAMDDLGSGYSSLYRLATLPFNIIKIDQSLVTQLRANPVQTMSLISAIIQMGNDFDQTVIVEGLEERGFIEVVTILGAQYGQGYGLARPMPPEEILPWLDGLPPHQPTPGFDTYLGALAYHWWLMHTGRRIHPEDMVKCPLNRFLIDKGHGDSEAATWHRETHAAQENRTASRNLLVWLAEHVQAESRTESPFV</sequence>
<comment type="cofactor">
    <cofactor evidence="1">
        <name>Mg(2+)</name>
        <dbReference type="ChEBI" id="CHEBI:18420"/>
    </cofactor>
</comment>
<feature type="transmembrane region" description="Helical" evidence="4">
    <location>
        <begin position="12"/>
        <end position="30"/>
    </location>
</feature>
<dbReference type="InterPro" id="IPR044398">
    <property type="entry name" value="Globin-sensor_dom"/>
</dbReference>
<dbReference type="SMART" id="SM00091">
    <property type="entry name" value="PAS"/>
    <property type="match status" value="2"/>
</dbReference>
<dbReference type="SUPFAM" id="SSF55781">
    <property type="entry name" value="GAF domain-like"/>
    <property type="match status" value="2"/>
</dbReference>
<dbReference type="Gene3D" id="3.20.20.450">
    <property type="entry name" value="EAL domain"/>
    <property type="match status" value="1"/>
</dbReference>
<dbReference type="InterPro" id="IPR043128">
    <property type="entry name" value="Rev_trsase/Diguanyl_cyclase"/>
</dbReference>
<dbReference type="Pfam" id="PF00563">
    <property type="entry name" value="EAL"/>
    <property type="match status" value="1"/>
</dbReference>
<evidence type="ECO:0000259" key="6">
    <source>
        <dbReference type="PROSITE" id="PS50113"/>
    </source>
</evidence>
<protein>
    <recommendedName>
        <fullName evidence="2">Diguanylate cyclase DosC</fullName>
    </recommendedName>
    <alternativeName>
        <fullName evidence="3">Direct oxygen-sensing cyclase</fullName>
    </alternativeName>
</protein>
<keyword evidence="4" id="KW-1133">Transmembrane helix</keyword>
<name>A0A191ZFQ6_9GAMM</name>
<dbReference type="PANTHER" id="PTHR44757:SF2">
    <property type="entry name" value="BIOFILM ARCHITECTURE MAINTENANCE PROTEIN MBAA"/>
    <property type="match status" value="1"/>
</dbReference>
<dbReference type="InterPro" id="IPR012292">
    <property type="entry name" value="Globin/Proto"/>
</dbReference>
<evidence type="ECO:0000313" key="9">
    <source>
        <dbReference type="EMBL" id="ANJ66690.1"/>
    </source>
</evidence>
<evidence type="ECO:0000256" key="2">
    <source>
        <dbReference type="ARBA" id="ARBA00015125"/>
    </source>
</evidence>
<dbReference type="Pfam" id="PF01590">
    <property type="entry name" value="GAF"/>
    <property type="match status" value="1"/>
</dbReference>
<evidence type="ECO:0000259" key="5">
    <source>
        <dbReference type="PROSITE" id="PS50112"/>
    </source>
</evidence>
<dbReference type="PANTHER" id="PTHR44757">
    <property type="entry name" value="DIGUANYLATE CYCLASE DGCP"/>
    <property type="match status" value="1"/>
</dbReference>
<dbReference type="InterPro" id="IPR001610">
    <property type="entry name" value="PAC"/>
</dbReference>
<dbReference type="NCBIfam" id="TIGR00229">
    <property type="entry name" value="sensory_box"/>
    <property type="match status" value="2"/>
</dbReference>
<feature type="domain" description="PAC" evidence="6">
    <location>
        <begin position="539"/>
        <end position="589"/>
    </location>
</feature>
<dbReference type="RefSeq" id="WP_066098982.1">
    <property type="nucleotide sequence ID" value="NZ_CP016027.1"/>
</dbReference>
<feature type="domain" description="GGDEF" evidence="8">
    <location>
        <begin position="748"/>
        <end position="885"/>
    </location>
</feature>
<dbReference type="PROSITE" id="PS50113">
    <property type="entry name" value="PAC"/>
    <property type="match status" value="1"/>
</dbReference>
<dbReference type="Gene3D" id="3.30.450.20">
    <property type="entry name" value="PAS domain"/>
    <property type="match status" value="2"/>
</dbReference>
<dbReference type="NCBIfam" id="TIGR00254">
    <property type="entry name" value="GGDEF"/>
    <property type="match status" value="1"/>
</dbReference>
<dbReference type="SMART" id="SM00052">
    <property type="entry name" value="EAL"/>
    <property type="match status" value="1"/>
</dbReference>
<organism evidence="9 10">
    <name type="scientific">Halothiobacillus diazotrophicus</name>
    <dbReference type="NCBI Taxonomy" id="1860122"/>
    <lineage>
        <taxon>Bacteria</taxon>
        <taxon>Pseudomonadati</taxon>
        <taxon>Pseudomonadota</taxon>
        <taxon>Gammaproteobacteria</taxon>
        <taxon>Chromatiales</taxon>
        <taxon>Halothiobacillaceae</taxon>
        <taxon>Halothiobacillus</taxon>
    </lineage>
</organism>
<dbReference type="SUPFAM" id="SSF141868">
    <property type="entry name" value="EAL domain-like"/>
    <property type="match status" value="1"/>
</dbReference>
<accession>A0A191ZFQ6</accession>
<dbReference type="GO" id="GO:0019825">
    <property type="term" value="F:oxygen binding"/>
    <property type="evidence" value="ECO:0007669"/>
    <property type="project" value="InterPro"/>
</dbReference>
<dbReference type="OrthoDB" id="23692at2"/>
<dbReference type="KEGG" id="haz:A9404_04220"/>
<keyword evidence="4" id="KW-0472">Membrane</keyword>
<dbReference type="Pfam" id="PF13185">
    <property type="entry name" value="GAF_2"/>
    <property type="match status" value="1"/>
</dbReference>
<gene>
    <name evidence="9" type="ORF">A9404_04220</name>
</gene>